<dbReference type="AlphaFoldDB" id="A0A0D3HGY4"/>
<dbReference type="PaxDb" id="65489-OBART10G19580.1"/>
<evidence type="ECO:0000313" key="2">
    <source>
        <dbReference type="EnsemblPlants" id="OBART10G19580.1"/>
    </source>
</evidence>
<evidence type="ECO:0000256" key="1">
    <source>
        <dbReference type="SAM" id="MobiDB-lite"/>
    </source>
</evidence>
<dbReference type="EnsemblPlants" id="OBART10G19580.1">
    <property type="protein sequence ID" value="OBART10G19580.1"/>
    <property type="gene ID" value="OBART10G19580"/>
</dbReference>
<feature type="region of interest" description="Disordered" evidence="1">
    <location>
        <begin position="64"/>
        <end position="96"/>
    </location>
</feature>
<accession>A0A0D3HGY4</accession>
<reference evidence="2" key="1">
    <citation type="journal article" date="2009" name="Rice">
        <title>De Novo Next Generation Sequencing of Plant Genomes.</title>
        <authorList>
            <person name="Rounsley S."/>
            <person name="Marri P.R."/>
            <person name="Yu Y."/>
            <person name="He R."/>
            <person name="Sisneros N."/>
            <person name="Goicoechea J.L."/>
            <person name="Lee S.J."/>
            <person name="Angelova A."/>
            <person name="Kudrna D."/>
            <person name="Luo M."/>
            <person name="Affourtit J."/>
            <person name="Desany B."/>
            <person name="Knight J."/>
            <person name="Niazi F."/>
            <person name="Egholm M."/>
            <person name="Wing R.A."/>
        </authorList>
    </citation>
    <scope>NUCLEOTIDE SEQUENCE [LARGE SCALE GENOMIC DNA]</scope>
    <source>
        <strain evidence="2">cv. IRGC 105608</strain>
    </source>
</reference>
<dbReference type="HOGENOM" id="CLU_1211386_0_0_1"/>
<proteinExistence type="predicted"/>
<reference evidence="2" key="2">
    <citation type="submission" date="2015-03" db="UniProtKB">
        <authorList>
            <consortium name="EnsemblPlants"/>
        </authorList>
    </citation>
    <scope>IDENTIFICATION</scope>
</reference>
<name>A0A0D3HGY4_9ORYZ</name>
<dbReference type="Proteomes" id="UP000026960">
    <property type="component" value="Chromosome 10"/>
</dbReference>
<evidence type="ECO:0000313" key="3">
    <source>
        <dbReference type="Proteomes" id="UP000026960"/>
    </source>
</evidence>
<feature type="compositionally biased region" description="Low complexity" evidence="1">
    <location>
        <begin position="69"/>
        <end position="79"/>
    </location>
</feature>
<feature type="compositionally biased region" description="Pro residues" evidence="1">
    <location>
        <begin position="86"/>
        <end position="96"/>
    </location>
</feature>
<organism evidence="2">
    <name type="scientific">Oryza barthii</name>
    <dbReference type="NCBI Taxonomy" id="65489"/>
    <lineage>
        <taxon>Eukaryota</taxon>
        <taxon>Viridiplantae</taxon>
        <taxon>Streptophyta</taxon>
        <taxon>Embryophyta</taxon>
        <taxon>Tracheophyta</taxon>
        <taxon>Spermatophyta</taxon>
        <taxon>Magnoliopsida</taxon>
        <taxon>Liliopsida</taxon>
        <taxon>Poales</taxon>
        <taxon>Poaceae</taxon>
        <taxon>BOP clade</taxon>
        <taxon>Oryzoideae</taxon>
        <taxon>Oryzeae</taxon>
        <taxon>Oryzinae</taxon>
        <taxon>Oryza</taxon>
    </lineage>
</organism>
<protein>
    <submittedName>
        <fullName evidence="2">Uncharacterized protein</fullName>
    </submittedName>
</protein>
<dbReference type="Gramene" id="OBART10G19580.1">
    <property type="protein sequence ID" value="OBART10G19580.1"/>
    <property type="gene ID" value="OBART10G19580"/>
</dbReference>
<sequence>MQLITELVLIHTYTSRMDGINIRLPSLSSRLPLHCTVALGRWLPGLVVVTQKSRKEKTILRLTSPSPSPSVCIPASSSSALDANPTNPPPPCPPLPPRPEISFAAAPNRPALLLPAADSVPPSNGHRKWEQESCYTYDGAIQFVSDRVMQLITELVLIHTYTSRMDGINIRLPSLSSRLPLHCTVALGRWLPGLVVVTQKSRKEKTSCTCSFAAHFPFSFPFRVHPGFL</sequence>
<keyword evidence="3" id="KW-1185">Reference proteome</keyword>